<reference evidence="2 3" key="1">
    <citation type="submission" date="2014-04" db="EMBL/GenBank/DDBJ databases">
        <title>Evolutionary Origins and Diversification of the Mycorrhizal Mutualists.</title>
        <authorList>
            <consortium name="DOE Joint Genome Institute"/>
            <consortium name="Mycorrhizal Genomics Consortium"/>
            <person name="Kohler A."/>
            <person name="Kuo A."/>
            <person name="Nagy L.G."/>
            <person name="Floudas D."/>
            <person name="Copeland A."/>
            <person name="Barry K.W."/>
            <person name="Cichocki N."/>
            <person name="Veneault-Fourrey C."/>
            <person name="LaButti K."/>
            <person name="Lindquist E.A."/>
            <person name="Lipzen A."/>
            <person name="Lundell T."/>
            <person name="Morin E."/>
            <person name="Murat C."/>
            <person name="Riley R."/>
            <person name="Ohm R."/>
            <person name="Sun H."/>
            <person name="Tunlid A."/>
            <person name="Henrissat B."/>
            <person name="Grigoriev I.V."/>
            <person name="Hibbett D.S."/>
            <person name="Martin F."/>
        </authorList>
    </citation>
    <scope>NUCLEOTIDE SEQUENCE [LARGE SCALE GENOMIC DNA]</scope>
    <source>
        <strain evidence="2 3">Koide BX008</strain>
    </source>
</reference>
<dbReference type="Proteomes" id="UP000054549">
    <property type="component" value="Unassembled WGS sequence"/>
</dbReference>
<gene>
    <name evidence="2" type="ORF">M378DRAFT_539870</name>
</gene>
<evidence type="ECO:0000256" key="1">
    <source>
        <dbReference type="SAM" id="Phobius"/>
    </source>
</evidence>
<accession>A0A0C2S0K2</accession>
<sequence>MEGTAMIAGACLCTSGRTLVIFVSMVLGVKKSSVFRVAESVPVAVDEDEDSCSATVLVTVGPVAWGTSWSEASAEIVVDGVIEAAEAGRAFKLMVDAAGSGALE</sequence>
<feature type="transmembrane region" description="Helical" evidence="1">
    <location>
        <begin position="6"/>
        <end position="29"/>
    </location>
</feature>
<dbReference type="EMBL" id="KN818442">
    <property type="protein sequence ID" value="KIL56160.1"/>
    <property type="molecule type" value="Genomic_DNA"/>
</dbReference>
<name>A0A0C2S0K2_AMAMK</name>
<keyword evidence="3" id="KW-1185">Reference proteome</keyword>
<proteinExistence type="predicted"/>
<keyword evidence="1" id="KW-0472">Membrane</keyword>
<keyword evidence="1" id="KW-1133">Transmembrane helix</keyword>
<organism evidence="2 3">
    <name type="scientific">Amanita muscaria (strain Koide BX008)</name>
    <dbReference type="NCBI Taxonomy" id="946122"/>
    <lineage>
        <taxon>Eukaryota</taxon>
        <taxon>Fungi</taxon>
        <taxon>Dikarya</taxon>
        <taxon>Basidiomycota</taxon>
        <taxon>Agaricomycotina</taxon>
        <taxon>Agaricomycetes</taxon>
        <taxon>Agaricomycetidae</taxon>
        <taxon>Agaricales</taxon>
        <taxon>Pluteineae</taxon>
        <taxon>Amanitaceae</taxon>
        <taxon>Amanita</taxon>
    </lineage>
</organism>
<dbReference type="AlphaFoldDB" id="A0A0C2S0K2"/>
<protein>
    <submittedName>
        <fullName evidence="2">Uncharacterized protein</fullName>
    </submittedName>
</protein>
<dbReference type="InParanoid" id="A0A0C2S0K2"/>
<keyword evidence="1" id="KW-0812">Transmembrane</keyword>
<dbReference type="HOGENOM" id="CLU_2249405_0_0_1"/>
<evidence type="ECO:0000313" key="3">
    <source>
        <dbReference type="Proteomes" id="UP000054549"/>
    </source>
</evidence>
<evidence type="ECO:0000313" key="2">
    <source>
        <dbReference type="EMBL" id="KIL56160.1"/>
    </source>
</evidence>